<protein>
    <submittedName>
        <fullName evidence="2">Uncharacterized protein</fullName>
    </submittedName>
</protein>
<gene>
    <name evidence="2" type="ORF">CKAH01_11064</name>
</gene>
<evidence type="ECO:0000313" key="3">
    <source>
        <dbReference type="Proteomes" id="UP001281614"/>
    </source>
</evidence>
<organism evidence="2 3">
    <name type="scientific">Colletotrichum kahawae</name>
    <name type="common">Coffee berry disease fungus</name>
    <dbReference type="NCBI Taxonomy" id="34407"/>
    <lineage>
        <taxon>Eukaryota</taxon>
        <taxon>Fungi</taxon>
        <taxon>Dikarya</taxon>
        <taxon>Ascomycota</taxon>
        <taxon>Pezizomycotina</taxon>
        <taxon>Sordariomycetes</taxon>
        <taxon>Hypocreomycetidae</taxon>
        <taxon>Glomerellales</taxon>
        <taxon>Glomerellaceae</taxon>
        <taxon>Colletotrichum</taxon>
        <taxon>Colletotrichum gloeosporioides species complex</taxon>
    </lineage>
</organism>
<sequence>MHPGHAPADTKLYTSYLKGKERYLLRPDVVASTPSPYPRPPRGMDGELRQPGREAHVPSLSLIARSVSHAAFSPSKRIIRILGPRISPTTPGLLRRGSVIKSFAVWVNPSAPAAASHRPHSKLLYRAPLGDGRMNVPPGMGESVRAEQRRRGIHVRGGGSGQKGTDELRRRQRAGRRPAQRRRDRFDVRRRQNTAIDKNSRDVEQNRPEALSESKDKKSR</sequence>
<accession>A0AAD9XVY1</accession>
<feature type="compositionally biased region" description="Basic and acidic residues" evidence="1">
    <location>
        <begin position="198"/>
        <end position="220"/>
    </location>
</feature>
<dbReference type="Proteomes" id="UP001281614">
    <property type="component" value="Unassembled WGS sequence"/>
</dbReference>
<name>A0AAD9XVY1_COLKA</name>
<dbReference type="AlphaFoldDB" id="A0AAD9XVY1"/>
<dbReference type="EMBL" id="VYYT01000882">
    <property type="protein sequence ID" value="KAK2728367.1"/>
    <property type="molecule type" value="Genomic_DNA"/>
</dbReference>
<evidence type="ECO:0000313" key="2">
    <source>
        <dbReference type="EMBL" id="KAK2728367.1"/>
    </source>
</evidence>
<keyword evidence="3" id="KW-1185">Reference proteome</keyword>
<feature type="region of interest" description="Disordered" evidence="1">
    <location>
        <begin position="134"/>
        <end position="220"/>
    </location>
</feature>
<comment type="caution">
    <text evidence="2">The sequence shown here is derived from an EMBL/GenBank/DDBJ whole genome shotgun (WGS) entry which is preliminary data.</text>
</comment>
<reference evidence="2" key="1">
    <citation type="submission" date="2023-02" db="EMBL/GenBank/DDBJ databases">
        <title>Colletotrichum kahawae CIFC_Que2 genome sequencing and assembly.</title>
        <authorList>
            <person name="Baroncelli R."/>
        </authorList>
    </citation>
    <scope>NUCLEOTIDE SEQUENCE</scope>
    <source>
        <strain evidence="2">CIFC_Que2</strain>
    </source>
</reference>
<feature type="compositionally biased region" description="Basic residues" evidence="1">
    <location>
        <begin position="170"/>
        <end position="183"/>
    </location>
</feature>
<evidence type="ECO:0000256" key="1">
    <source>
        <dbReference type="SAM" id="MobiDB-lite"/>
    </source>
</evidence>
<proteinExistence type="predicted"/>